<dbReference type="InterPro" id="IPR028974">
    <property type="entry name" value="TSP_type-3_rpt"/>
</dbReference>
<feature type="region of interest" description="Disordered" evidence="1">
    <location>
        <begin position="29"/>
        <end position="50"/>
    </location>
</feature>
<sequence length="735" mass="81545">MRPPHSALALSLITFLALPLFTQATTVTPTEHHGTWANKDQDGDGVHDELDDYPFNKDKRHFSVVIEKEFNNNVAQATLVNEFPFSVEGTISDSIDIDDFKFNISQELIEKNFSISIVLFKDEPKFNPRMAIITDNGNVLQTQSIAIKHSGRIGDAIMFRPTIAGNYNLSISDKNGNNDSSFTYNALAFVDNDRDGVDDIKEKALGMDSTRQDADNDQILDGNEYHVFKSRTERDLDVDNDNIPNWLDDDSDGDTISDLIETARNSDGDRYPDFVDFDSDGNGILDSNDFDNAIGFMQDTDSDGIPDYTDMDDDGDLLLDTLDSSPKEPLITSENSLLNGVVYHIYGNSYAMNKMMPKGAITISGKNLSGSLMYIVLNKLNDDGKPVNIRVSAKNNDTIEVVVPDYASTNLGGEEVSLFMIIDGKKTNTIKVWLMDKKTPILYDISPKSAKPGELISINGDKLFQGTQATLGNSSIQLEVLGPNNAQFTLPEDSTSGNLALSNQYGTSETIWLNVTRTIPVTVSIPEQYNALNGPFKLSFSDKTYTNLNDISGIMYQIQQTGPDTIIISNAKNTRVLSTIIYPNDEKVLFNLESTIQAIALTGFIQDKPSEEVKRILDLLPKINSYNKLIDYIKKGIDKDIEGTMSVTNMQVAVLIYDIQQEINSQLSVKPKLLSKDHQIQPSSSNDEQRPAITPTESQDGIKVEPTRGGLSDLFDYDGRQLVSESGQKRYHDIK</sequence>
<dbReference type="Gene3D" id="4.10.1080.10">
    <property type="entry name" value="TSP type-3 repeat"/>
    <property type="match status" value="1"/>
</dbReference>
<feature type="compositionally biased region" description="Basic and acidic residues" evidence="1">
    <location>
        <begin position="30"/>
        <end position="48"/>
    </location>
</feature>
<feature type="region of interest" description="Disordered" evidence="1">
    <location>
        <begin position="675"/>
        <end position="710"/>
    </location>
</feature>
<protein>
    <submittedName>
        <fullName evidence="3">MSCRAMM family adhesin SdrC</fullName>
    </submittedName>
</protein>
<accession>A0A9X3AXX7</accession>
<evidence type="ECO:0000256" key="1">
    <source>
        <dbReference type="SAM" id="MobiDB-lite"/>
    </source>
</evidence>
<dbReference type="InterPro" id="IPR013783">
    <property type="entry name" value="Ig-like_fold"/>
</dbReference>
<evidence type="ECO:0000313" key="4">
    <source>
        <dbReference type="Proteomes" id="UP001155604"/>
    </source>
</evidence>
<evidence type="ECO:0000256" key="2">
    <source>
        <dbReference type="SAM" id="SignalP"/>
    </source>
</evidence>
<dbReference type="Gene3D" id="2.60.120.380">
    <property type="match status" value="1"/>
</dbReference>
<dbReference type="Proteomes" id="UP001155604">
    <property type="component" value="Unassembled WGS sequence"/>
</dbReference>
<gene>
    <name evidence="3" type="ORF">NE536_04760</name>
</gene>
<dbReference type="Gene3D" id="2.60.40.10">
    <property type="entry name" value="Immunoglobulins"/>
    <property type="match status" value="1"/>
</dbReference>
<proteinExistence type="predicted"/>
<dbReference type="EMBL" id="JAMTCC010000006">
    <property type="protein sequence ID" value="MCT7944674.1"/>
    <property type="molecule type" value="Genomic_DNA"/>
</dbReference>
<keyword evidence="2" id="KW-0732">Signal</keyword>
<organism evidence="3 4">
    <name type="scientific">Shewanella septentrionalis</name>
    <dbReference type="NCBI Taxonomy" id="2952223"/>
    <lineage>
        <taxon>Bacteria</taxon>
        <taxon>Pseudomonadati</taxon>
        <taxon>Pseudomonadota</taxon>
        <taxon>Gammaproteobacteria</taxon>
        <taxon>Alteromonadales</taxon>
        <taxon>Shewanellaceae</taxon>
        <taxon>Shewanella</taxon>
    </lineage>
</organism>
<dbReference type="PROSITE" id="PS00018">
    <property type="entry name" value="EF_HAND_1"/>
    <property type="match status" value="1"/>
</dbReference>
<dbReference type="RefSeq" id="WP_261271947.1">
    <property type="nucleotide sequence ID" value="NZ_JAMTCC010000006.1"/>
</dbReference>
<dbReference type="InterPro" id="IPR018247">
    <property type="entry name" value="EF_Hand_1_Ca_BS"/>
</dbReference>
<feature type="signal peptide" evidence="2">
    <location>
        <begin position="1"/>
        <end position="24"/>
    </location>
</feature>
<comment type="caution">
    <text evidence="3">The sequence shown here is derived from an EMBL/GenBank/DDBJ whole genome shotgun (WGS) entry which is preliminary data.</text>
</comment>
<dbReference type="AlphaFoldDB" id="A0A9X3AXX7"/>
<evidence type="ECO:0000313" key="3">
    <source>
        <dbReference type="EMBL" id="MCT7944674.1"/>
    </source>
</evidence>
<feature type="chain" id="PRO_5040961536" evidence="2">
    <location>
        <begin position="25"/>
        <end position="735"/>
    </location>
</feature>
<name>A0A9X3AXX7_9GAMM</name>
<dbReference type="GO" id="GO:0005509">
    <property type="term" value="F:calcium ion binding"/>
    <property type="evidence" value="ECO:0007669"/>
    <property type="project" value="InterPro"/>
</dbReference>
<keyword evidence="4" id="KW-1185">Reference proteome</keyword>
<reference evidence="3" key="1">
    <citation type="journal article" date="2023" name="Int. J. Syst. Evol. Microbiol.">
        <title>&lt;i&gt;Shewanella septentrionalis&lt;/i&gt; sp. nov. and &lt;i&gt;Shewanella holmiensis&lt;/i&gt; sp. nov., isolated from Baltic Sea water and sediments.</title>
        <authorList>
            <person name="Martin-Rodriguez A.J."/>
            <person name="Thorell K."/>
            <person name="Joffre E."/>
            <person name="Jensie-Markopoulos S."/>
            <person name="Moore E.R.B."/>
            <person name="Sjoling A."/>
        </authorList>
    </citation>
    <scope>NUCLEOTIDE SEQUENCE</scope>
    <source>
        <strain evidence="3">SP1W3</strain>
    </source>
</reference>